<dbReference type="PANTHER" id="PTHR43278">
    <property type="entry name" value="NAD(P)H-DEPENDENT FMN-CONTAINING OXIDOREDUCTASE YWQN-RELATED"/>
    <property type="match status" value="1"/>
</dbReference>
<name>A0A5B9HYV6_BACCE</name>
<evidence type="ECO:0000259" key="3">
    <source>
        <dbReference type="Pfam" id="PF03358"/>
    </source>
</evidence>
<dbReference type="GO" id="GO:0016491">
    <property type="term" value="F:oxidoreductase activity"/>
    <property type="evidence" value="ECO:0007669"/>
    <property type="project" value="InterPro"/>
</dbReference>
<dbReference type="InterPro" id="IPR051796">
    <property type="entry name" value="ISF_SsuE-like"/>
</dbReference>
<accession>A0A5B9HYV6</accession>
<keyword evidence="4" id="KW-0614">Plasmid</keyword>
<dbReference type="PANTHER" id="PTHR43278:SF4">
    <property type="entry name" value="NAD(P)H-DEPENDENT FMN-CONTAINING OXIDOREDUCTASE YWQN-RELATED"/>
    <property type="match status" value="1"/>
</dbReference>
<dbReference type="InterPro" id="IPR005025">
    <property type="entry name" value="FMN_Rdtase-like_dom"/>
</dbReference>
<feature type="domain" description="NADPH-dependent FMN reductase-like" evidence="3">
    <location>
        <begin position="3"/>
        <end position="156"/>
    </location>
</feature>
<sequence>MKRILLYSGSRNNDSRTNKIINELKLHIEKSFPDIVLDIFDPISKPLLHSTGCKSCFNRGICPSDGLEGDYGRELKESVDSADLIIFATPVYSHNVSSDAKIFIDRLSYWGHLLKLVCKPVITVVTAESNGGDLVEAYLYKIFSFMGATVVNSEIFLKTYSEEYEESMSSLIESIETLKNNDFKVGINEKHEATYQTLKSMISRYPKDNFEYQYWLQNGLLDSETLKEHISKNFVY</sequence>
<dbReference type="Gene3D" id="3.40.50.360">
    <property type="match status" value="1"/>
</dbReference>
<proteinExistence type="predicted"/>
<gene>
    <name evidence="4" type="ORF">FRY47_29160</name>
</gene>
<keyword evidence="1" id="KW-0285">Flavoprotein</keyword>
<dbReference type="EMBL" id="CP042875">
    <property type="protein sequence ID" value="QEF20359.1"/>
    <property type="molecule type" value="Genomic_DNA"/>
</dbReference>
<evidence type="ECO:0000256" key="1">
    <source>
        <dbReference type="ARBA" id="ARBA00022630"/>
    </source>
</evidence>
<organism evidence="4">
    <name type="scientific">Bacillus cereus</name>
    <dbReference type="NCBI Taxonomy" id="1396"/>
    <lineage>
        <taxon>Bacteria</taxon>
        <taxon>Bacillati</taxon>
        <taxon>Bacillota</taxon>
        <taxon>Bacilli</taxon>
        <taxon>Bacillales</taxon>
        <taxon>Bacillaceae</taxon>
        <taxon>Bacillus</taxon>
        <taxon>Bacillus cereus group</taxon>
    </lineage>
</organism>
<geneLocation type="plasmid" evidence="4">
    <name>unnamed1</name>
</geneLocation>
<keyword evidence="2" id="KW-0288">FMN</keyword>
<evidence type="ECO:0000256" key="2">
    <source>
        <dbReference type="ARBA" id="ARBA00022643"/>
    </source>
</evidence>
<protein>
    <submittedName>
        <fullName evidence="4">NAD(P)H-dependent oxidoreductase</fullName>
    </submittedName>
</protein>
<dbReference type="AlphaFoldDB" id="A0A5B9HYV6"/>
<dbReference type="Pfam" id="PF03358">
    <property type="entry name" value="FMN_red"/>
    <property type="match status" value="1"/>
</dbReference>
<reference evidence="4" key="1">
    <citation type="submission" date="2019-08" db="EMBL/GenBank/DDBJ databases">
        <title>Antibiosis Participates in the Biocontrol of Bucillus cereus 0-9 Against Rice Sheath Blight.</title>
        <authorList>
            <person name="Wang G."/>
            <person name="Liu F."/>
        </authorList>
    </citation>
    <scope>NUCLEOTIDE SEQUENCE</scope>
    <source>
        <strain evidence="4">09</strain>
        <plasmid evidence="4">unnamed1</plasmid>
    </source>
</reference>
<evidence type="ECO:0000313" key="4">
    <source>
        <dbReference type="EMBL" id="QEF20359.1"/>
    </source>
</evidence>
<dbReference type="RefSeq" id="WP_000821814.1">
    <property type="nucleotide sequence ID" value="NZ_CP042875.1"/>
</dbReference>
<dbReference type="SUPFAM" id="SSF52218">
    <property type="entry name" value="Flavoproteins"/>
    <property type="match status" value="1"/>
</dbReference>
<dbReference type="InterPro" id="IPR029039">
    <property type="entry name" value="Flavoprotein-like_sf"/>
</dbReference>